<evidence type="ECO:0000313" key="2">
    <source>
        <dbReference type="Proteomes" id="UP001623349"/>
    </source>
</evidence>
<gene>
    <name evidence="1" type="ORF">APTSU1_000452200</name>
</gene>
<reference evidence="1 2" key="1">
    <citation type="submission" date="2024-08" db="EMBL/GenBank/DDBJ databases">
        <title>The draft genome of Apodemus speciosus.</title>
        <authorList>
            <person name="Nabeshima K."/>
            <person name="Suzuki S."/>
            <person name="Onuma M."/>
        </authorList>
    </citation>
    <scope>NUCLEOTIDE SEQUENCE [LARGE SCALE GENOMIC DNA]</scope>
    <source>
        <strain evidence="1">IB14-021</strain>
    </source>
</reference>
<name>A0ABQ0EQF2_APOSI</name>
<dbReference type="Proteomes" id="UP001623349">
    <property type="component" value="Unassembled WGS sequence"/>
</dbReference>
<organism evidence="1 2">
    <name type="scientific">Apodemus speciosus</name>
    <name type="common">Large Japanese field mouse</name>
    <dbReference type="NCBI Taxonomy" id="105296"/>
    <lineage>
        <taxon>Eukaryota</taxon>
        <taxon>Metazoa</taxon>
        <taxon>Chordata</taxon>
        <taxon>Craniata</taxon>
        <taxon>Vertebrata</taxon>
        <taxon>Euteleostomi</taxon>
        <taxon>Mammalia</taxon>
        <taxon>Eutheria</taxon>
        <taxon>Euarchontoglires</taxon>
        <taxon>Glires</taxon>
        <taxon>Rodentia</taxon>
        <taxon>Myomorpha</taxon>
        <taxon>Muroidea</taxon>
        <taxon>Muridae</taxon>
        <taxon>Murinae</taxon>
        <taxon>Apodemus</taxon>
    </lineage>
</organism>
<comment type="caution">
    <text evidence="1">The sequence shown here is derived from an EMBL/GenBank/DDBJ whole genome shotgun (WGS) entry which is preliminary data.</text>
</comment>
<proteinExistence type="predicted"/>
<accession>A0ABQ0EQF2</accession>
<dbReference type="EMBL" id="BAAFST010000004">
    <property type="protein sequence ID" value="GAB1289292.1"/>
    <property type="molecule type" value="Genomic_DNA"/>
</dbReference>
<keyword evidence="2" id="KW-1185">Reference proteome</keyword>
<protein>
    <submittedName>
        <fullName evidence="1">Uncharacterized protein</fullName>
    </submittedName>
</protein>
<evidence type="ECO:0000313" key="1">
    <source>
        <dbReference type="EMBL" id="GAB1289292.1"/>
    </source>
</evidence>
<sequence length="35" mass="4182">MRKRRRPAWPACLPGDETFFGRSWRRRGSRSDTST</sequence>